<dbReference type="EMBL" id="ABYI02000012">
    <property type="protein sequence ID" value="EEG75352.1"/>
    <property type="molecule type" value="Genomic_DNA"/>
</dbReference>
<reference evidence="4" key="1">
    <citation type="submission" date="2009-02" db="EMBL/GenBank/DDBJ databases">
        <authorList>
            <person name="Fulton L."/>
            <person name="Clifton S."/>
            <person name="Fulton B."/>
            <person name="Xu J."/>
            <person name="Minx P."/>
            <person name="Pepin K.H."/>
            <person name="Johnson M."/>
            <person name="Bhonagiri V."/>
            <person name="Nash W.E."/>
            <person name="Mardis E.R."/>
            <person name="Wilson R.K."/>
        </authorList>
    </citation>
    <scope>NUCLEOTIDE SEQUENCE [LARGE SCALE GENOMIC DNA]</scope>
    <source>
        <strain evidence="4">DSM 15053</strain>
    </source>
</reference>
<dbReference type="InterPro" id="IPR050334">
    <property type="entry name" value="Molybdenum_import_ModC"/>
</dbReference>
<dbReference type="GO" id="GO:0005524">
    <property type="term" value="F:ATP binding"/>
    <property type="evidence" value="ECO:0007669"/>
    <property type="project" value="UniProtKB-KW"/>
</dbReference>
<keyword evidence="5" id="KW-1185">Reference proteome</keyword>
<dbReference type="InterPro" id="IPR003439">
    <property type="entry name" value="ABC_transporter-like_ATP-bd"/>
</dbReference>
<name>C0BXP5_9FIRM</name>
<dbReference type="Gene3D" id="3.40.50.300">
    <property type="entry name" value="P-loop containing nucleotide triphosphate hydrolases"/>
    <property type="match status" value="1"/>
</dbReference>
<dbReference type="SMART" id="SM00382">
    <property type="entry name" value="AAA"/>
    <property type="match status" value="1"/>
</dbReference>
<keyword evidence="2 4" id="KW-0067">ATP-binding</keyword>
<evidence type="ECO:0000256" key="1">
    <source>
        <dbReference type="ARBA" id="ARBA00022741"/>
    </source>
</evidence>
<dbReference type="SUPFAM" id="SSF52540">
    <property type="entry name" value="P-loop containing nucleoside triphosphate hydrolases"/>
    <property type="match status" value="1"/>
</dbReference>
<dbReference type="InterPro" id="IPR003593">
    <property type="entry name" value="AAA+_ATPase"/>
</dbReference>
<dbReference type="PANTHER" id="PTHR43514">
    <property type="entry name" value="ABC TRANSPORTER I FAMILY MEMBER 10"/>
    <property type="match status" value="1"/>
</dbReference>
<evidence type="ECO:0000259" key="3">
    <source>
        <dbReference type="PROSITE" id="PS50893"/>
    </source>
</evidence>
<dbReference type="PANTHER" id="PTHR43514:SF1">
    <property type="entry name" value="SULFATE_THIOSULFATE IMPORT ATP-BINDING PROTEIN CYSA"/>
    <property type="match status" value="1"/>
</dbReference>
<dbReference type="GO" id="GO:0016887">
    <property type="term" value="F:ATP hydrolysis activity"/>
    <property type="evidence" value="ECO:0007669"/>
    <property type="project" value="InterPro"/>
</dbReference>
<comment type="caution">
    <text evidence="4">The sequence shown here is derived from an EMBL/GenBank/DDBJ whole genome shotgun (WGS) entry which is preliminary data.</text>
</comment>
<gene>
    <name evidence="4" type="ORF">CLOHYLEM_04582</name>
</gene>
<feature type="domain" description="ABC transporter" evidence="3">
    <location>
        <begin position="1"/>
        <end position="230"/>
    </location>
</feature>
<dbReference type="PROSITE" id="PS50893">
    <property type="entry name" value="ABC_TRANSPORTER_2"/>
    <property type="match status" value="1"/>
</dbReference>
<evidence type="ECO:0000313" key="5">
    <source>
        <dbReference type="Proteomes" id="UP000004893"/>
    </source>
</evidence>
<dbReference type="HOGENOM" id="CLU_000604_1_1_9"/>
<evidence type="ECO:0000256" key="2">
    <source>
        <dbReference type="ARBA" id="ARBA00022840"/>
    </source>
</evidence>
<dbReference type="STRING" id="553973.CLOHYLEM_04582"/>
<organism evidence="4 5">
    <name type="scientific">[Clostridium] hylemonae DSM 15053</name>
    <dbReference type="NCBI Taxonomy" id="553973"/>
    <lineage>
        <taxon>Bacteria</taxon>
        <taxon>Bacillati</taxon>
        <taxon>Bacillota</taxon>
        <taxon>Clostridia</taxon>
        <taxon>Lachnospirales</taxon>
        <taxon>Lachnospiraceae</taxon>
    </lineage>
</organism>
<dbReference type="Pfam" id="PF00005">
    <property type="entry name" value="ABC_tran"/>
    <property type="match status" value="1"/>
</dbReference>
<reference evidence="4" key="2">
    <citation type="submission" date="2013-06" db="EMBL/GenBank/DDBJ databases">
        <title>Draft genome sequence of Clostridium hylemonae (DSM 15053).</title>
        <authorList>
            <person name="Sudarsanam P."/>
            <person name="Ley R."/>
            <person name="Guruge J."/>
            <person name="Turnbaugh P.J."/>
            <person name="Mahowald M."/>
            <person name="Liep D."/>
            <person name="Gordon J."/>
        </authorList>
    </citation>
    <scope>NUCLEOTIDE SEQUENCE</scope>
    <source>
        <strain evidence="4">DSM 15053</strain>
    </source>
</reference>
<dbReference type="AlphaFoldDB" id="C0BXP5"/>
<dbReference type="eggNOG" id="COG3842">
    <property type="taxonomic scope" value="Bacteria"/>
</dbReference>
<dbReference type="Proteomes" id="UP000004893">
    <property type="component" value="Unassembled WGS sequence"/>
</dbReference>
<accession>C0BXP5</accession>
<protein>
    <submittedName>
        <fullName evidence="4">ABC transporter, ATP-binding protein</fullName>
    </submittedName>
</protein>
<proteinExistence type="predicted"/>
<keyword evidence="1" id="KW-0547">Nucleotide-binding</keyword>
<dbReference type="InterPro" id="IPR027417">
    <property type="entry name" value="P-loop_NTPase"/>
</dbReference>
<dbReference type="RefSeq" id="WP_006441915.1">
    <property type="nucleotide sequence ID" value="NZ_CP036524.1"/>
</dbReference>
<evidence type="ECO:0000313" key="4">
    <source>
        <dbReference type="EMBL" id="EEG75352.1"/>
    </source>
</evidence>
<sequence length="338" mass="38017">MMGQIYARIHKEYKNFRLNMELSVPGQVLGVLGASGCGKSMTLKAIAGIITPDKGKAAVGERIVYDSDRKIDLPPQKRKVGYLFQNYALFPNMTVYENIAAAAGKDKSLVKSLIRRFHLEETQGLYPDRLSGGQQQRTALARILASGPEALLLDEPFSALDSYMKEELQMELKERLQEFGGPVMIVSHDRDELYRLCDHIMVMSAGENLICKGTKELFEDPEKMEAARLTGCKNITPAVRAGEREVEAKEWGVRFTLNRKIPERLKYIGIRAHDFRPAGADGQIRVEAVSVTDAPFERNVLFKNADCPRGTMWMKLDGRDGQIPERVSVREDKILLLE</sequence>